<dbReference type="EMBL" id="VSSQ01030637">
    <property type="protein sequence ID" value="MPM81238.1"/>
    <property type="molecule type" value="Genomic_DNA"/>
</dbReference>
<protein>
    <recommendedName>
        <fullName evidence="7">Interferon-induced transmembrane protein</fullName>
    </recommendedName>
</protein>
<dbReference type="PANTHER" id="PTHR14948">
    <property type="entry name" value="NG5"/>
    <property type="match status" value="1"/>
</dbReference>
<evidence type="ECO:0000256" key="4">
    <source>
        <dbReference type="ARBA" id="ARBA00023136"/>
    </source>
</evidence>
<dbReference type="Pfam" id="PF04505">
    <property type="entry name" value="CD225"/>
    <property type="match status" value="1"/>
</dbReference>
<keyword evidence="4 5" id="KW-0472">Membrane</keyword>
<comment type="subcellular location">
    <subcellularLocation>
        <location evidence="1">Membrane</location>
    </subcellularLocation>
</comment>
<reference evidence="6" key="1">
    <citation type="submission" date="2019-08" db="EMBL/GenBank/DDBJ databases">
        <authorList>
            <person name="Kucharzyk K."/>
            <person name="Murdoch R.W."/>
            <person name="Higgins S."/>
            <person name="Loffler F."/>
        </authorList>
    </citation>
    <scope>NUCLEOTIDE SEQUENCE</scope>
</reference>
<evidence type="ECO:0000256" key="3">
    <source>
        <dbReference type="ARBA" id="ARBA00022989"/>
    </source>
</evidence>
<dbReference type="InterPro" id="IPR007593">
    <property type="entry name" value="CD225/Dispanin_fam"/>
</dbReference>
<proteinExistence type="predicted"/>
<keyword evidence="2 5" id="KW-0812">Transmembrane</keyword>
<keyword evidence="3 5" id="KW-1133">Transmembrane helix</keyword>
<dbReference type="AlphaFoldDB" id="A0A645CWK5"/>
<name>A0A645CWK5_9ZZZZ</name>
<evidence type="ECO:0008006" key="7">
    <source>
        <dbReference type="Google" id="ProtNLM"/>
    </source>
</evidence>
<comment type="caution">
    <text evidence="6">The sequence shown here is derived from an EMBL/GenBank/DDBJ whole genome shotgun (WGS) entry which is preliminary data.</text>
</comment>
<evidence type="ECO:0000256" key="2">
    <source>
        <dbReference type="ARBA" id="ARBA00022692"/>
    </source>
</evidence>
<sequence>MTENQDKPLKPDNYLVWAILSTVLCCLPFGIVSIVYSTKVDNLYFNGQYEEAAAKAKSAKTWAIVSAVSGFVFIAGYLILVFALGMAGIFAGF</sequence>
<evidence type="ECO:0000256" key="1">
    <source>
        <dbReference type="ARBA" id="ARBA00004370"/>
    </source>
</evidence>
<gene>
    <name evidence="6" type="ORF">SDC9_128290</name>
</gene>
<evidence type="ECO:0000256" key="5">
    <source>
        <dbReference type="SAM" id="Phobius"/>
    </source>
</evidence>
<dbReference type="InterPro" id="IPR051423">
    <property type="entry name" value="CD225/Dispanin"/>
</dbReference>
<evidence type="ECO:0000313" key="6">
    <source>
        <dbReference type="EMBL" id="MPM81238.1"/>
    </source>
</evidence>
<dbReference type="GO" id="GO:0016020">
    <property type="term" value="C:membrane"/>
    <property type="evidence" value="ECO:0007669"/>
    <property type="project" value="UniProtKB-SubCell"/>
</dbReference>
<feature type="transmembrane region" description="Helical" evidence="5">
    <location>
        <begin position="62"/>
        <end position="91"/>
    </location>
</feature>
<dbReference type="PANTHER" id="PTHR14948:SF25">
    <property type="entry name" value="DUF4190 DOMAIN-CONTAINING PROTEIN"/>
    <property type="match status" value="1"/>
</dbReference>
<organism evidence="6">
    <name type="scientific">bioreactor metagenome</name>
    <dbReference type="NCBI Taxonomy" id="1076179"/>
    <lineage>
        <taxon>unclassified sequences</taxon>
        <taxon>metagenomes</taxon>
        <taxon>ecological metagenomes</taxon>
    </lineage>
</organism>
<feature type="transmembrane region" description="Helical" evidence="5">
    <location>
        <begin position="14"/>
        <end position="36"/>
    </location>
</feature>
<accession>A0A645CWK5</accession>